<feature type="active site" description="Nucleophile" evidence="4">
    <location>
        <position position="172"/>
    </location>
</feature>
<dbReference type="InterPro" id="IPR018120">
    <property type="entry name" value="Glyco_hydro_1_AS"/>
</dbReference>
<evidence type="ECO:0000256" key="5">
    <source>
        <dbReference type="RuleBase" id="RU003690"/>
    </source>
</evidence>
<comment type="caution">
    <text evidence="7">The sequence shown here is derived from an EMBL/GenBank/DDBJ whole genome shotgun (WGS) entry which is preliminary data.</text>
</comment>
<dbReference type="PROSITE" id="PS00653">
    <property type="entry name" value="GLYCOSYL_HYDROL_F1_2"/>
    <property type="match status" value="1"/>
</dbReference>
<proteinExistence type="inferred from homology"/>
<dbReference type="GO" id="GO:0008422">
    <property type="term" value="F:beta-glucosidase activity"/>
    <property type="evidence" value="ECO:0007669"/>
    <property type="project" value="UniProtKB-ARBA"/>
</dbReference>
<protein>
    <recommendedName>
        <fullName evidence="9">Beta-glucosidase</fullName>
    </recommendedName>
</protein>
<evidence type="ECO:0000256" key="3">
    <source>
        <dbReference type="ARBA" id="ARBA00023295"/>
    </source>
</evidence>
<evidence type="ECO:0000313" key="7">
    <source>
        <dbReference type="EMBL" id="KAJ0973085.1"/>
    </source>
</evidence>
<comment type="similarity">
    <text evidence="1 5">Belongs to the glycosyl hydrolase 1 family.</text>
</comment>
<dbReference type="PANTHER" id="PTHR10353:SF137">
    <property type="entry name" value="MYROSINASE 3-RELATED"/>
    <property type="match status" value="1"/>
</dbReference>
<dbReference type="EMBL" id="JAGGNH010000005">
    <property type="protein sequence ID" value="KAJ0973085.1"/>
    <property type="molecule type" value="Genomic_DNA"/>
</dbReference>
<reference evidence="7" key="2">
    <citation type="journal article" date="2022" name="Hortic Res">
        <title>The genome of Dioscorea zingiberensis sheds light on the biosynthesis, origin and evolution of the medicinally important diosgenin saponins.</title>
        <authorList>
            <person name="Li Y."/>
            <person name="Tan C."/>
            <person name="Li Z."/>
            <person name="Guo J."/>
            <person name="Li S."/>
            <person name="Chen X."/>
            <person name="Wang C."/>
            <person name="Dai X."/>
            <person name="Yang H."/>
            <person name="Song W."/>
            <person name="Hou L."/>
            <person name="Xu J."/>
            <person name="Tong Z."/>
            <person name="Xu A."/>
            <person name="Yuan X."/>
            <person name="Wang W."/>
            <person name="Yang Q."/>
            <person name="Chen L."/>
            <person name="Sun Z."/>
            <person name="Wang K."/>
            <person name="Pan B."/>
            <person name="Chen J."/>
            <person name="Bao Y."/>
            <person name="Liu F."/>
            <person name="Qi X."/>
            <person name="Gang D.R."/>
            <person name="Wen J."/>
            <person name="Li J."/>
        </authorList>
    </citation>
    <scope>NUCLEOTIDE SEQUENCE</scope>
    <source>
        <strain evidence="7">Dzin_1.0</strain>
    </source>
</reference>
<reference evidence="7" key="1">
    <citation type="submission" date="2021-03" db="EMBL/GenBank/DDBJ databases">
        <authorList>
            <person name="Li Z."/>
            <person name="Yang C."/>
        </authorList>
    </citation>
    <scope>NUCLEOTIDE SEQUENCE</scope>
    <source>
        <strain evidence="7">Dzin_1.0</strain>
        <tissue evidence="7">Leaf</tissue>
    </source>
</reference>
<evidence type="ECO:0008006" key="9">
    <source>
        <dbReference type="Google" id="ProtNLM"/>
    </source>
</evidence>
<accession>A0A9D5CHJ5</accession>
<keyword evidence="2 6" id="KW-0378">Hydrolase</keyword>
<keyword evidence="8" id="KW-1185">Reference proteome</keyword>
<dbReference type="Pfam" id="PF00232">
    <property type="entry name" value="Glyco_hydro_1"/>
    <property type="match status" value="2"/>
</dbReference>
<dbReference type="PANTHER" id="PTHR10353">
    <property type="entry name" value="GLYCOSYL HYDROLASE"/>
    <property type="match status" value="1"/>
</dbReference>
<evidence type="ECO:0000313" key="8">
    <source>
        <dbReference type="Proteomes" id="UP001085076"/>
    </source>
</evidence>
<dbReference type="AlphaFoldDB" id="A0A9D5CHJ5"/>
<keyword evidence="3 6" id="KW-0326">Glycosidase</keyword>
<evidence type="ECO:0000256" key="1">
    <source>
        <dbReference type="ARBA" id="ARBA00010838"/>
    </source>
</evidence>
<dbReference type="GO" id="GO:0005975">
    <property type="term" value="P:carbohydrate metabolic process"/>
    <property type="evidence" value="ECO:0007669"/>
    <property type="project" value="InterPro"/>
</dbReference>
<evidence type="ECO:0000256" key="4">
    <source>
        <dbReference type="PROSITE-ProRule" id="PRU10055"/>
    </source>
</evidence>
<gene>
    <name evidence="7" type="ORF">J5N97_021044</name>
</gene>
<evidence type="ECO:0000256" key="2">
    <source>
        <dbReference type="ARBA" id="ARBA00022801"/>
    </source>
</evidence>
<sequence length="210" mass="22871">MATLLAQPLSNSPSTTQASLYSSSSSSSSYLAKGSKPWLSLVGKASRSLSIIPSNNKPRNANAPIVCHRGGTASVQTRPETDASVAFGRKSFPPGFVFGAATAAYQIEGGWNEGGRGPSIWDTYTQQHPEAKDGVPIGESNGSWIYVYPRGLKELLLYIRRRYDNPQVYITENGISNVDKPDATEEEALSDDMRKNYLSVHLAEIREAMR</sequence>
<organism evidence="7 8">
    <name type="scientific">Dioscorea zingiberensis</name>
    <dbReference type="NCBI Taxonomy" id="325984"/>
    <lineage>
        <taxon>Eukaryota</taxon>
        <taxon>Viridiplantae</taxon>
        <taxon>Streptophyta</taxon>
        <taxon>Embryophyta</taxon>
        <taxon>Tracheophyta</taxon>
        <taxon>Spermatophyta</taxon>
        <taxon>Magnoliopsida</taxon>
        <taxon>Liliopsida</taxon>
        <taxon>Dioscoreales</taxon>
        <taxon>Dioscoreaceae</taxon>
        <taxon>Dioscorea</taxon>
    </lineage>
</organism>
<dbReference type="Proteomes" id="UP001085076">
    <property type="component" value="Miscellaneous, Linkage group lg05"/>
</dbReference>
<dbReference type="OrthoDB" id="784637at2759"/>
<dbReference type="InterPro" id="IPR033132">
    <property type="entry name" value="GH_1_N_CS"/>
</dbReference>
<evidence type="ECO:0000256" key="6">
    <source>
        <dbReference type="RuleBase" id="RU004468"/>
    </source>
</evidence>
<dbReference type="InterPro" id="IPR001360">
    <property type="entry name" value="Glyco_hydro_1"/>
</dbReference>
<dbReference type="InterPro" id="IPR017853">
    <property type="entry name" value="GH"/>
</dbReference>
<dbReference type="PROSITE" id="PS00572">
    <property type="entry name" value="GLYCOSYL_HYDROL_F1_1"/>
    <property type="match status" value="1"/>
</dbReference>
<dbReference type="SUPFAM" id="SSF51445">
    <property type="entry name" value="(Trans)glycosidases"/>
    <property type="match status" value="2"/>
</dbReference>
<dbReference type="Gene3D" id="3.20.20.80">
    <property type="entry name" value="Glycosidases"/>
    <property type="match status" value="2"/>
</dbReference>
<name>A0A9D5CHJ5_9LILI</name>